<sequence length="412" mass="47901">MHLILHLLSPPLAPMAVVVDPIYDARRAQPFAPTSVRFSDIQAAIPPHLRSKRLGRSLIYIARDLAFSALLYYAAGYINSEALLAAPPLTRGTLWVFYWYWQSIAWAGFWCLAHEAGHGNLSEYYEANYTIGFVLHSFLLVPHFAWRYTHYMHHKFTNSLERDENFVPPTRSELKLPEESKATPMDYTELLEDAPLFVLIRLVFMQLLGWHSYIFYNAMGSRAYPKGTNHFSPMSPLFRPKDRHLIILSDVGVLIMSLVLIQWSRTSGFLNVVKLYFIPYLITNHWIVMLTYLQHSDPTIPHYRSGEWNWLRGALATVDRPLLGWVGRFFLHNISHDHVAHHLFPNIPFYNQPEVTNAIKPILKDDYNYDSTNTFYALYRTFYRCMFVEDSGGILFYKDRKGQAMRAVKSDI</sequence>
<dbReference type="GO" id="GO:0016491">
    <property type="term" value="F:oxidoreductase activity"/>
    <property type="evidence" value="ECO:0007669"/>
    <property type="project" value="InterPro"/>
</dbReference>
<dbReference type="CDD" id="cd03507">
    <property type="entry name" value="Delta12-FADS-like"/>
    <property type="match status" value="1"/>
</dbReference>
<evidence type="ECO:0000313" key="4">
    <source>
        <dbReference type="EMBL" id="KAK7693167.1"/>
    </source>
</evidence>
<keyword evidence="5" id="KW-1185">Reference proteome</keyword>
<feature type="transmembrane region" description="Helical" evidence="1">
    <location>
        <begin position="95"/>
        <end position="113"/>
    </location>
</feature>
<reference evidence="4 5" key="1">
    <citation type="submission" date="2022-09" db="EMBL/GenBank/DDBJ databases">
        <authorList>
            <person name="Palmer J.M."/>
        </authorList>
    </citation>
    <scope>NUCLEOTIDE SEQUENCE [LARGE SCALE GENOMIC DNA]</scope>
    <source>
        <strain evidence="4 5">DSM 7382</strain>
    </source>
</reference>
<proteinExistence type="predicted"/>
<evidence type="ECO:0000313" key="5">
    <source>
        <dbReference type="Proteomes" id="UP001385951"/>
    </source>
</evidence>
<comment type="caution">
    <text evidence="4">The sequence shown here is derived from an EMBL/GenBank/DDBJ whole genome shotgun (WGS) entry which is preliminary data.</text>
</comment>
<feature type="signal peptide" evidence="2">
    <location>
        <begin position="1"/>
        <end position="16"/>
    </location>
</feature>
<feature type="chain" id="PRO_5043631565" description="Fatty acid desaturase domain-containing protein" evidence="2">
    <location>
        <begin position="17"/>
        <end position="412"/>
    </location>
</feature>
<dbReference type="Pfam" id="PF00487">
    <property type="entry name" value="FA_desaturase"/>
    <property type="match status" value="1"/>
</dbReference>
<organism evidence="4 5">
    <name type="scientific">Cerrena zonata</name>
    <dbReference type="NCBI Taxonomy" id="2478898"/>
    <lineage>
        <taxon>Eukaryota</taxon>
        <taxon>Fungi</taxon>
        <taxon>Dikarya</taxon>
        <taxon>Basidiomycota</taxon>
        <taxon>Agaricomycotina</taxon>
        <taxon>Agaricomycetes</taxon>
        <taxon>Polyporales</taxon>
        <taxon>Cerrenaceae</taxon>
        <taxon>Cerrena</taxon>
    </lineage>
</organism>
<keyword evidence="1" id="KW-0472">Membrane</keyword>
<dbReference type="AlphaFoldDB" id="A0AAW0GMP0"/>
<evidence type="ECO:0000256" key="2">
    <source>
        <dbReference type="SAM" id="SignalP"/>
    </source>
</evidence>
<evidence type="ECO:0000259" key="3">
    <source>
        <dbReference type="Pfam" id="PF00487"/>
    </source>
</evidence>
<feature type="transmembrane region" description="Helical" evidence="1">
    <location>
        <begin position="245"/>
        <end position="263"/>
    </location>
</feature>
<protein>
    <recommendedName>
        <fullName evidence="3">Fatty acid desaturase domain-containing protein</fullName>
    </recommendedName>
</protein>
<feature type="transmembrane region" description="Helical" evidence="1">
    <location>
        <begin position="58"/>
        <end position="75"/>
    </location>
</feature>
<feature type="transmembrane region" description="Helical" evidence="1">
    <location>
        <begin position="194"/>
        <end position="216"/>
    </location>
</feature>
<keyword evidence="1" id="KW-0812">Transmembrane</keyword>
<feature type="transmembrane region" description="Helical" evidence="1">
    <location>
        <begin position="275"/>
        <end position="293"/>
    </location>
</feature>
<dbReference type="InterPro" id="IPR005804">
    <property type="entry name" value="FA_desaturase_dom"/>
</dbReference>
<gene>
    <name evidence="4" type="ORF">QCA50_002733</name>
</gene>
<keyword evidence="1" id="KW-1133">Transmembrane helix</keyword>
<dbReference type="PANTHER" id="PTHR32100">
    <property type="entry name" value="OMEGA-6 FATTY ACID DESATURASE, CHLOROPLASTIC"/>
    <property type="match status" value="1"/>
</dbReference>
<dbReference type="EMBL" id="JASBNA010000003">
    <property type="protein sequence ID" value="KAK7693167.1"/>
    <property type="molecule type" value="Genomic_DNA"/>
</dbReference>
<accession>A0AAW0GMP0</accession>
<feature type="domain" description="Fatty acid desaturase" evidence="3">
    <location>
        <begin position="94"/>
        <end position="367"/>
    </location>
</feature>
<name>A0AAW0GMP0_9APHY</name>
<dbReference type="InterPro" id="IPR012171">
    <property type="entry name" value="Fatty_acid_desaturase"/>
</dbReference>
<evidence type="ECO:0000256" key="1">
    <source>
        <dbReference type="SAM" id="Phobius"/>
    </source>
</evidence>
<dbReference type="GO" id="GO:0006629">
    <property type="term" value="P:lipid metabolic process"/>
    <property type="evidence" value="ECO:0007669"/>
    <property type="project" value="InterPro"/>
</dbReference>
<keyword evidence="2" id="KW-0732">Signal</keyword>
<feature type="transmembrane region" description="Helical" evidence="1">
    <location>
        <begin position="125"/>
        <end position="146"/>
    </location>
</feature>
<dbReference type="Proteomes" id="UP001385951">
    <property type="component" value="Unassembled WGS sequence"/>
</dbReference>